<comment type="caution">
    <text evidence="1">The sequence shown here is derived from an EMBL/GenBank/DDBJ whole genome shotgun (WGS) entry which is preliminary data.</text>
</comment>
<proteinExistence type="predicted"/>
<accession>X1JVJ4</accession>
<reference evidence="1" key="1">
    <citation type="journal article" date="2014" name="Front. Microbiol.">
        <title>High frequency of phylogenetically diverse reductive dehalogenase-homologous genes in deep subseafloor sedimentary metagenomes.</title>
        <authorList>
            <person name="Kawai M."/>
            <person name="Futagami T."/>
            <person name="Toyoda A."/>
            <person name="Takaki Y."/>
            <person name="Nishi S."/>
            <person name="Hori S."/>
            <person name="Arai W."/>
            <person name="Tsubouchi T."/>
            <person name="Morono Y."/>
            <person name="Uchiyama I."/>
            <person name="Ito T."/>
            <person name="Fujiyama A."/>
            <person name="Inagaki F."/>
            <person name="Takami H."/>
        </authorList>
    </citation>
    <scope>NUCLEOTIDE SEQUENCE</scope>
    <source>
        <strain evidence="1">Expedition CK06-06</strain>
    </source>
</reference>
<feature type="non-terminal residue" evidence="1">
    <location>
        <position position="1"/>
    </location>
</feature>
<gene>
    <name evidence="1" type="ORF">S06H3_07344</name>
</gene>
<sequence>TFPQNDKAVLLDAVGIFDEYSQDSPENILEFYDWMNLDIEPYRISLDRFKNLLLECTKKKSKIEKNGN</sequence>
<organism evidence="1">
    <name type="scientific">marine sediment metagenome</name>
    <dbReference type="NCBI Taxonomy" id="412755"/>
    <lineage>
        <taxon>unclassified sequences</taxon>
        <taxon>metagenomes</taxon>
        <taxon>ecological metagenomes</taxon>
    </lineage>
</organism>
<name>X1JVJ4_9ZZZZ</name>
<evidence type="ECO:0000313" key="1">
    <source>
        <dbReference type="EMBL" id="GAH98107.1"/>
    </source>
</evidence>
<dbReference type="EMBL" id="BARV01002967">
    <property type="protein sequence ID" value="GAH98107.1"/>
    <property type="molecule type" value="Genomic_DNA"/>
</dbReference>
<protein>
    <submittedName>
        <fullName evidence="1">Uncharacterized protein</fullName>
    </submittedName>
</protein>
<dbReference type="AlphaFoldDB" id="X1JVJ4"/>